<dbReference type="PANTHER" id="PTHR48098">
    <property type="entry name" value="ENTEROCHELIN ESTERASE-RELATED"/>
    <property type="match status" value="1"/>
</dbReference>
<keyword evidence="2" id="KW-1185">Reference proteome</keyword>
<gene>
    <name evidence="1" type="ORF">SK3146_06873</name>
</gene>
<dbReference type="InterPro" id="IPR000801">
    <property type="entry name" value="Esterase-like"/>
</dbReference>
<name>A0ABY4RY27_9BACL</name>
<protein>
    <submittedName>
        <fullName evidence="1">Endo-1,4-beta-xylanase/feruloyl esterase</fullName>
    </submittedName>
</protein>
<dbReference type="InterPro" id="IPR029058">
    <property type="entry name" value="AB_hydrolase_fold"/>
</dbReference>
<dbReference type="Proteomes" id="UP001057134">
    <property type="component" value="Chromosome"/>
</dbReference>
<dbReference type="Pfam" id="PF00756">
    <property type="entry name" value="Esterase"/>
    <property type="match status" value="1"/>
</dbReference>
<dbReference type="InterPro" id="IPR050583">
    <property type="entry name" value="Mycobacterial_A85_antigen"/>
</dbReference>
<dbReference type="Gene3D" id="3.40.50.1820">
    <property type="entry name" value="alpha/beta hydrolase"/>
    <property type="match status" value="1"/>
</dbReference>
<dbReference type="EMBL" id="CP027059">
    <property type="protein sequence ID" value="UQZ87571.1"/>
    <property type="molecule type" value="Genomic_DNA"/>
</dbReference>
<reference evidence="1" key="1">
    <citation type="submission" date="2018-02" db="EMBL/GenBank/DDBJ databases">
        <authorList>
            <person name="Kim S.-K."/>
            <person name="Jung H.-I."/>
            <person name="Lee S.-W."/>
        </authorList>
    </citation>
    <scope>NUCLEOTIDE SEQUENCE</scope>
    <source>
        <strain evidence="1">SK3146</strain>
    </source>
</reference>
<reference evidence="1" key="2">
    <citation type="journal article" date="2021" name="J Anim Sci Technol">
        <title>Complete genome sequence of Paenibacillus konkukensis sp. nov. SK3146 as a potential probiotic strain.</title>
        <authorList>
            <person name="Jung H.I."/>
            <person name="Park S."/>
            <person name="Niu K.M."/>
            <person name="Lee S.W."/>
            <person name="Kothari D."/>
            <person name="Yi K.J."/>
            <person name="Kim S.K."/>
        </authorList>
    </citation>
    <scope>NUCLEOTIDE SEQUENCE</scope>
    <source>
        <strain evidence="1">SK3146</strain>
    </source>
</reference>
<proteinExistence type="predicted"/>
<dbReference type="SUPFAM" id="SSF53474">
    <property type="entry name" value="alpha/beta-Hydrolases"/>
    <property type="match status" value="1"/>
</dbReference>
<dbReference type="PANTHER" id="PTHR48098:SF3">
    <property type="entry name" value="IRON(III) ENTEROBACTIN ESTERASE"/>
    <property type="match status" value="1"/>
</dbReference>
<organism evidence="1 2">
    <name type="scientific">Paenibacillus konkukensis</name>
    <dbReference type="NCBI Taxonomy" id="2020716"/>
    <lineage>
        <taxon>Bacteria</taxon>
        <taxon>Bacillati</taxon>
        <taxon>Bacillota</taxon>
        <taxon>Bacilli</taxon>
        <taxon>Bacillales</taxon>
        <taxon>Paenibacillaceae</taxon>
        <taxon>Paenibacillus</taxon>
    </lineage>
</organism>
<evidence type="ECO:0000313" key="1">
    <source>
        <dbReference type="EMBL" id="UQZ87571.1"/>
    </source>
</evidence>
<dbReference type="RefSeq" id="WP_249863019.1">
    <property type="nucleotide sequence ID" value="NZ_CP027059.1"/>
</dbReference>
<accession>A0ABY4RY27</accession>
<evidence type="ECO:0000313" key="2">
    <source>
        <dbReference type="Proteomes" id="UP001057134"/>
    </source>
</evidence>
<sequence>MKGLLKNELWDNRELTIYVPPTYGSKPDRAYPVVYVHDGGNLFDPKYSESLTVLERQFASGELRELILVGIRPLQRLDEYTPWPAQALSAKFADFGGRGSEYADLIVRKLIPYIRERYAVLEGPEHTAMAGASLGGLISMYAAYLHPDRFGRIGSISGSYWYPGFVDYMRAHSLEDRAYRRIYMDVGSIEGKQMYPLNRQVHALLRQMGHDDDRLRFDVEEGAAHDPSLFPMRLPKALQWLFADRTGKDKKIR</sequence>